<keyword evidence="4" id="KW-0805">Transcription regulation</keyword>
<accession>A0A9P7YBQ4</accession>
<evidence type="ECO:0000313" key="11">
    <source>
        <dbReference type="Proteomes" id="UP000824998"/>
    </source>
</evidence>
<dbReference type="EMBL" id="MU251643">
    <property type="protein sequence ID" value="KAG9230800.1"/>
    <property type="molecule type" value="Genomic_DNA"/>
</dbReference>
<feature type="domain" description="Bromodomain associated" evidence="8">
    <location>
        <begin position="62"/>
        <end position="124"/>
    </location>
</feature>
<dbReference type="OrthoDB" id="2193813at2759"/>
<feature type="domain" description="Transcription factor TFIID subunit 8 C-terminal" evidence="9">
    <location>
        <begin position="184"/>
        <end position="231"/>
    </location>
</feature>
<dbReference type="InterPro" id="IPR009072">
    <property type="entry name" value="Histone-fold"/>
</dbReference>
<comment type="caution">
    <text evidence="10">The sequence shown here is derived from an EMBL/GenBank/DDBJ whole genome shotgun (WGS) entry which is preliminary data.</text>
</comment>
<dbReference type="GO" id="GO:0006367">
    <property type="term" value="P:transcription initiation at RNA polymerase II promoter"/>
    <property type="evidence" value="ECO:0007669"/>
    <property type="project" value="TreeGrafter"/>
</dbReference>
<comment type="similarity">
    <text evidence="2">Belongs to the TAF8 family.</text>
</comment>
<comment type="subcellular location">
    <subcellularLocation>
        <location evidence="1">Nucleus</location>
    </subcellularLocation>
</comment>
<dbReference type="CDD" id="cd00076">
    <property type="entry name" value="HFD_SF"/>
    <property type="match status" value="1"/>
</dbReference>
<keyword evidence="6" id="KW-0539">Nucleus</keyword>
<evidence type="ECO:0000256" key="3">
    <source>
        <dbReference type="ARBA" id="ARBA00017307"/>
    </source>
</evidence>
<feature type="region of interest" description="Disordered" evidence="7">
    <location>
        <begin position="1"/>
        <end position="55"/>
    </location>
</feature>
<keyword evidence="5" id="KW-0804">Transcription</keyword>
<reference evidence="10" key="1">
    <citation type="journal article" date="2021" name="IMA Fungus">
        <title>Genomic characterization of three marine fungi, including Emericellopsis atlantica sp. nov. with signatures of a generalist lifestyle and marine biomass degradation.</title>
        <authorList>
            <person name="Hagestad O.C."/>
            <person name="Hou L."/>
            <person name="Andersen J.H."/>
            <person name="Hansen E.H."/>
            <person name="Altermark B."/>
            <person name="Li C."/>
            <person name="Kuhnert E."/>
            <person name="Cox R.J."/>
            <person name="Crous P.W."/>
            <person name="Spatafora J.W."/>
            <person name="Lail K."/>
            <person name="Amirebrahimi M."/>
            <person name="Lipzen A."/>
            <person name="Pangilinan J."/>
            <person name="Andreopoulos W."/>
            <person name="Hayes R.D."/>
            <person name="Ng V."/>
            <person name="Grigoriev I.V."/>
            <person name="Jackson S.A."/>
            <person name="Sutton T.D.S."/>
            <person name="Dobson A.D.W."/>
            <person name="Rama T."/>
        </authorList>
    </citation>
    <scope>NUCLEOTIDE SEQUENCE</scope>
    <source>
        <strain evidence="10">TRa018bII</strain>
    </source>
</reference>
<feature type="region of interest" description="Disordered" evidence="7">
    <location>
        <begin position="233"/>
        <end position="288"/>
    </location>
</feature>
<dbReference type="InterPro" id="IPR006565">
    <property type="entry name" value="BTP"/>
</dbReference>
<dbReference type="Pfam" id="PF07524">
    <property type="entry name" value="Bromo_TP"/>
    <property type="match status" value="1"/>
</dbReference>
<evidence type="ECO:0000256" key="4">
    <source>
        <dbReference type="ARBA" id="ARBA00023015"/>
    </source>
</evidence>
<evidence type="ECO:0000256" key="6">
    <source>
        <dbReference type="ARBA" id="ARBA00023242"/>
    </source>
</evidence>
<evidence type="ECO:0000256" key="2">
    <source>
        <dbReference type="ARBA" id="ARBA00008767"/>
    </source>
</evidence>
<dbReference type="Proteomes" id="UP000824998">
    <property type="component" value="Unassembled WGS sequence"/>
</dbReference>
<evidence type="ECO:0000259" key="8">
    <source>
        <dbReference type="Pfam" id="PF07524"/>
    </source>
</evidence>
<dbReference type="Pfam" id="PF10406">
    <property type="entry name" value="TAF8_C"/>
    <property type="match status" value="1"/>
</dbReference>
<proteinExistence type="inferred from homology"/>
<name>A0A9P7YBQ4_9HELO</name>
<feature type="compositionally biased region" description="Basic and acidic residues" evidence="7">
    <location>
        <begin position="237"/>
        <end position="260"/>
    </location>
</feature>
<dbReference type="CDD" id="cd08049">
    <property type="entry name" value="TAF8"/>
    <property type="match status" value="1"/>
</dbReference>
<dbReference type="AlphaFoldDB" id="A0A9P7YBQ4"/>
<keyword evidence="11" id="KW-1185">Reference proteome</keyword>
<evidence type="ECO:0000256" key="5">
    <source>
        <dbReference type="ARBA" id="ARBA00023163"/>
    </source>
</evidence>
<dbReference type="PANTHER" id="PTHR46469:SF1">
    <property type="entry name" value="TRANSCRIPTION INITIATION FACTOR TFIID SUBUNIT 8"/>
    <property type="match status" value="1"/>
</dbReference>
<evidence type="ECO:0000256" key="1">
    <source>
        <dbReference type="ARBA" id="ARBA00004123"/>
    </source>
</evidence>
<dbReference type="GO" id="GO:0046982">
    <property type="term" value="F:protein heterodimerization activity"/>
    <property type="evidence" value="ECO:0007669"/>
    <property type="project" value="InterPro"/>
</dbReference>
<dbReference type="InterPro" id="IPR019473">
    <property type="entry name" value="TFIID_su8_C"/>
</dbReference>
<organism evidence="10 11">
    <name type="scientific">Amylocarpus encephaloides</name>
    <dbReference type="NCBI Taxonomy" id="45428"/>
    <lineage>
        <taxon>Eukaryota</taxon>
        <taxon>Fungi</taxon>
        <taxon>Dikarya</taxon>
        <taxon>Ascomycota</taxon>
        <taxon>Pezizomycotina</taxon>
        <taxon>Leotiomycetes</taxon>
        <taxon>Helotiales</taxon>
        <taxon>Helotiales incertae sedis</taxon>
        <taxon>Amylocarpus</taxon>
    </lineage>
</organism>
<dbReference type="GO" id="GO:0005669">
    <property type="term" value="C:transcription factor TFIID complex"/>
    <property type="evidence" value="ECO:0007669"/>
    <property type="project" value="InterPro"/>
</dbReference>
<dbReference type="PANTHER" id="PTHR46469">
    <property type="entry name" value="TRANSCRIPTION INITIATION FACTOR TFIID SUBUNIT 8"/>
    <property type="match status" value="1"/>
</dbReference>
<dbReference type="Gene3D" id="1.10.20.10">
    <property type="entry name" value="Histone, subunit A"/>
    <property type="match status" value="1"/>
</dbReference>
<sequence length="318" mass="35855">MALISPISRKRSSPLPSDDGLEDEPLIKKTRVEPALPQKPPPEVCRPSQAERIPQYDDDPKTLMLRSIAIALQHVGFDGAQPEAMESILAQVDSYTSHFLTKVKMHMYAARRQLPIATDFQTSLIAYDLPASSLQPHLKPPVPYYQTAIHLSAEPFVEKKVYPMTKLLGVELNGETDRLAMKFVPREFPNFPSKHTYKFTEKETLRETDPRKIREEAAKAARQGEEALRRLVNVSKASKEKNVKKSASKDPRSKERHELWESTMSNFMIGKQRHGEVGSQGGNDDDRSMIVNAERQYFRKGSVAKIKASAMPLESGTT</sequence>
<gene>
    <name evidence="10" type="ORF">BJ875DRAFT_139819</name>
</gene>
<dbReference type="InterPro" id="IPR037818">
    <property type="entry name" value="TAF8"/>
</dbReference>
<protein>
    <recommendedName>
        <fullName evidence="3">Transcription initiation factor TFIID subunit 8</fullName>
    </recommendedName>
</protein>
<evidence type="ECO:0000259" key="9">
    <source>
        <dbReference type="Pfam" id="PF10406"/>
    </source>
</evidence>
<evidence type="ECO:0000313" key="10">
    <source>
        <dbReference type="EMBL" id="KAG9230800.1"/>
    </source>
</evidence>
<evidence type="ECO:0000256" key="7">
    <source>
        <dbReference type="SAM" id="MobiDB-lite"/>
    </source>
</evidence>